<organism evidence="1 2">
    <name type="scientific">Brachionus plicatilis</name>
    <name type="common">Marine rotifer</name>
    <name type="synonym">Brachionus muelleri</name>
    <dbReference type="NCBI Taxonomy" id="10195"/>
    <lineage>
        <taxon>Eukaryota</taxon>
        <taxon>Metazoa</taxon>
        <taxon>Spiralia</taxon>
        <taxon>Gnathifera</taxon>
        <taxon>Rotifera</taxon>
        <taxon>Eurotatoria</taxon>
        <taxon>Monogononta</taxon>
        <taxon>Pseudotrocha</taxon>
        <taxon>Ploima</taxon>
        <taxon>Brachionidae</taxon>
        <taxon>Brachionus</taxon>
    </lineage>
</organism>
<dbReference type="AlphaFoldDB" id="A0A3M7RQP4"/>
<evidence type="ECO:0000313" key="2">
    <source>
        <dbReference type="Proteomes" id="UP000276133"/>
    </source>
</evidence>
<keyword evidence="2" id="KW-1185">Reference proteome</keyword>
<comment type="caution">
    <text evidence="1">The sequence shown here is derived from an EMBL/GenBank/DDBJ whole genome shotgun (WGS) entry which is preliminary data.</text>
</comment>
<reference evidence="1 2" key="1">
    <citation type="journal article" date="2018" name="Sci. Rep.">
        <title>Genomic signatures of local adaptation to the degree of environmental predictability in rotifers.</title>
        <authorList>
            <person name="Franch-Gras L."/>
            <person name="Hahn C."/>
            <person name="Garcia-Roger E.M."/>
            <person name="Carmona M.J."/>
            <person name="Serra M."/>
            <person name="Gomez A."/>
        </authorList>
    </citation>
    <scope>NUCLEOTIDE SEQUENCE [LARGE SCALE GENOMIC DNA]</scope>
    <source>
        <strain evidence="1">HYR1</strain>
    </source>
</reference>
<sequence>MDKGIQTKFYGSREDCLSYIKIFSLIYKLSEFPNKVTEVQTIALTIKILRIKLSQKNSLGNPPVRIKYN</sequence>
<name>A0A3M7RQP4_BRAPC</name>
<proteinExistence type="predicted"/>
<dbReference type="Proteomes" id="UP000276133">
    <property type="component" value="Unassembled WGS sequence"/>
</dbReference>
<evidence type="ECO:0000313" key="1">
    <source>
        <dbReference type="EMBL" id="RNA25861.1"/>
    </source>
</evidence>
<protein>
    <submittedName>
        <fullName evidence="1">Uncharacterized protein</fullName>
    </submittedName>
</protein>
<gene>
    <name evidence="1" type="ORF">BpHYR1_009043</name>
</gene>
<dbReference type="EMBL" id="REGN01002847">
    <property type="protein sequence ID" value="RNA25861.1"/>
    <property type="molecule type" value="Genomic_DNA"/>
</dbReference>
<accession>A0A3M7RQP4</accession>